<sequence>NENTGKQTTNSLVNKGDSGGNEFNNLSNNRFSNSASNSGTSDTSSINASKTSTSGNDGDTANGDSNKLGGEERKRDVTFRIRGGSYF</sequence>
<accession>A0ACC1JYP8</accession>
<protein>
    <submittedName>
        <fullName evidence="1">Uncharacterized protein</fullName>
    </submittedName>
</protein>
<dbReference type="EMBL" id="JANBUJ010000842">
    <property type="protein sequence ID" value="KAJ2769892.1"/>
    <property type="molecule type" value="Genomic_DNA"/>
</dbReference>
<comment type="caution">
    <text evidence="1">The sequence shown here is derived from an EMBL/GenBank/DDBJ whole genome shotgun (WGS) entry which is preliminary data.</text>
</comment>
<feature type="non-terminal residue" evidence="1">
    <location>
        <position position="1"/>
    </location>
</feature>
<reference evidence="1" key="1">
    <citation type="submission" date="2022-07" db="EMBL/GenBank/DDBJ databases">
        <title>Phylogenomic reconstructions and comparative analyses of Kickxellomycotina fungi.</title>
        <authorList>
            <person name="Reynolds N.K."/>
            <person name="Stajich J.E."/>
            <person name="Barry K."/>
            <person name="Grigoriev I.V."/>
            <person name="Crous P."/>
            <person name="Smith M.E."/>
        </authorList>
    </citation>
    <scope>NUCLEOTIDE SEQUENCE</scope>
    <source>
        <strain evidence="1">CBS 109366</strain>
    </source>
</reference>
<proteinExistence type="predicted"/>
<organism evidence="1 2">
    <name type="scientific">Coemansia nantahalensis</name>
    <dbReference type="NCBI Taxonomy" id="2789366"/>
    <lineage>
        <taxon>Eukaryota</taxon>
        <taxon>Fungi</taxon>
        <taxon>Fungi incertae sedis</taxon>
        <taxon>Zoopagomycota</taxon>
        <taxon>Kickxellomycotina</taxon>
        <taxon>Kickxellomycetes</taxon>
        <taxon>Kickxellales</taxon>
        <taxon>Kickxellaceae</taxon>
        <taxon>Coemansia</taxon>
    </lineage>
</organism>
<name>A0ACC1JYP8_9FUNG</name>
<evidence type="ECO:0000313" key="2">
    <source>
        <dbReference type="Proteomes" id="UP001140234"/>
    </source>
</evidence>
<gene>
    <name evidence="1" type="ORF">IWQ57_002907</name>
</gene>
<dbReference type="Proteomes" id="UP001140234">
    <property type="component" value="Unassembled WGS sequence"/>
</dbReference>
<evidence type="ECO:0000313" key="1">
    <source>
        <dbReference type="EMBL" id="KAJ2769892.1"/>
    </source>
</evidence>
<keyword evidence="2" id="KW-1185">Reference proteome</keyword>